<dbReference type="PANTHER" id="PTHR30006">
    <property type="entry name" value="THIAMINE-BINDING PERIPLASMIC PROTEIN-RELATED"/>
    <property type="match status" value="1"/>
</dbReference>
<dbReference type="EMBL" id="CCKJ01000037">
    <property type="protein sequence ID" value="CDT77362.1"/>
    <property type="molecule type" value="Genomic_DNA"/>
</dbReference>
<dbReference type="Pfam" id="PF13343">
    <property type="entry name" value="SBP_bac_6"/>
    <property type="match status" value="1"/>
</dbReference>
<feature type="compositionally biased region" description="Polar residues" evidence="2">
    <location>
        <begin position="42"/>
        <end position="54"/>
    </location>
</feature>
<dbReference type="Proteomes" id="UP000041625">
    <property type="component" value="Unassembled WGS sequence"/>
</dbReference>
<evidence type="ECO:0000256" key="3">
    <source>
        <dbReference type="SAM" id="SignalP"/>
    </source>
</evidence>
<feature type="signal peptide" evidence="3">
    <location>
        <begin position="1"/>
        <end position="29"/>
    </location>
</feature>
<dbReference type="Gene3D" id="3.40.190.10">
    <property type="entry name" value="Periplasmic binding protein-like II"/>
    <property type="match status" value="2"/>
</dbReference>
<evidence type="ECO:0008006" key="6">
    <source>
        <dbReference type="Google" id="ProtNLM"/>
    </source>
</evidence>
<keyword evidence="1 3" id="KW-0732">Signal</keyword>
<gene>
    <name evidence="4" type="ORF">VCR31J2_1310442</name>
</gene>
<name>A0AA86WUA6_9VIBR</name>
<organism evidence="4 5">
    <name type="scientific">Vibrio coralliirubri</name>
    <dbReference type="NCBI Taxonomy" id="1516159"/>
    <lineage>
        <taxon>Bacteria</taxon>
        <taxon>Pseudomonadati</taxon>
        <taxon>Pseudomonadota</taxon>
        <taxon>Gammaproteobacteria</taxon>
        <taxon>Vibrionales</taxon>
        <taxon>Vibrionaceae</taxon>
        <taxon>Vibrio</taxon>
    </lineage>
</organism>
<evidence type="ECO:0000313" key="5">
    <source>
        <dbReference type="Proteomes" id="UP000041625"/>
    </source>
</evidence>
<dbReference type="GO" id="GO:0030288">
    <property type="term" value="C:outer membrane-bounded periplasmic space"/>
    <property type="evidence" value="ECO:0007669"/>
    <property type="project" value="TreeGrafter"/>
</dbReference>
<feature type="region of interest" description="Disordered" evidence="2">
    <location>
        <begin position="34"/>
        <end position="54"/>
    </location>
</feature>
<feature type="chain" id="PRO_5041657862" description="ABC transporter substrate-binding protein" evidence="3">
    <location>
        <begin position="30"/>
        <end position="384"/>
    </location>
</feature>
<accession>A0AA86WUA6</accession>
<dbReference type="PANTHER" id="PTHR30006:SF25">
    <property type="entry name" value="PHOSPHOGLYCERATE TRANSPORT REGULATORY PROTEIN PGTC"/>
    <property type="match status" value="1"/>
</dbReference>
<dbReference type="SUPFAM" id="SSF53850">
    <property type="entry name" value="Periplasmic binding protein-like II"/>
    <property type="match status" value="1"/>
</dbReference>
<protein>
    <recommendedName>
        <fullName evidence="6">ABC transporter substrate-binding protein</fullName>
    </recommendedName>
</protein>
<reference evidence="4 5" key="1">
    <citation type="submission" date="2014-06" db="EMBL/GenBank/DDBJ databases">
        <authorList>
            <person name="Le Roux F."/>
        </authorList>
    </citation>
    <scope>NUCLEOTIDE SEQUENCE [LARGE SCALE GENOMIC DNA]</scope>
    <source>
        <strain evidence="4 5">J2-31</strain>
    </source>
</reference>
<proteinExistence type="predicted"/>
<sequence length="384" mass="42845">MIKFVLTWVTGLSSTVLLASALFVTGVTAQASQATGQQGSAHPNSVHQDNSNQGDGNEDALVIYGAAYLSEMKPLLDDFQRRNPDITVRYQAMSSNVLDAHIRDQKPDQPDITISSVMDLQLRLVNDGYALPYQINVPGYGSQSGIVPHWSQWRNELFGFSYEPAVIVFNQAFLEGKEIPLSRVELLSFIRQHSDELKGKIGLFDIRDVGIGYLLWSFERAQTSNYGQFLELFNLHHARTFDSSASMLKALTNGDISIAYNIMGSYANSWESKHKDVVIVAANDYTPVVIRTAFINKTTPRPAQAQAFIDYLFSYSGQKLMAEETNMPPVRTDIKSAKSAVVLREQFANQLKPLPLDVSLLIFSDQSKKSLVITEWESALKSYD</sequence>
<evidence type="ECO:0000256" key="1">
    <source>
        <dbReference type="ARBA" id="ARBA00022729"/>
    </source>
</evidence>
<evidence type="ECO:0000256" key="2">
    <source>
        <dbReference type="SAM" id="MobiDB-lite"/>
    </source>
</evidence>
<dbReference type="AlphaFoldDB" id="A0AA86WUA6"/>
<keyword evidence="5" id="KW-1185">Reference proteome</keyword>
<dbReference type="RefSeq" id="WP_231625639.1">
    <property type="nucleotide sequence ID" value="NZ_LK933979.1"/>
</dbReference>
<comment type="caution">
    <text evidence="4">The sequence shown here is derived from an EMBL/GenBank/DDBJ whole genome shotgun (WGS) entry which is preliminary data.</text>
</comment>
<evidence type="ECO:0000313" key="4">
    <source>
        <dbReference type="EMBL" id="CDT77362.1"/>
    </source>
</evidence>